<dbReference type="Gene3D" id="3.40.630.30">
    <property type="match status" value="1"/>
</dbReference>
<keyword evidence="2" id="KW-0808">Transferase</keyword>
<dbReference type="OrthoDB" id="7365268at2"/>
<dbReference type="InterPro" id="IPR000182">
    <property type="entry name" value="GNAT_dom"/>
</dbReference>
<sequence>MIRKARPEDTDAIWEFLAPRRATSMFLSGNLTDHGINTEGQPKSNTVWVGIKKGRVKAVFGLTEYGYLVFEAGAFQANWTHTLREQMAGRKIRGMNGTWDQFTAVRDALGLGGTSGPFDVRQPHYHLRLEDLTVPAGDSELRDIRSIDLPLLRDWRFAANVEVMSVPETGESRAMAVRYADELLETDRGRLLWAGDTPVAMTAFNAETESCVQVGSVYTPPDQRRKGYARRAVALHLHQVRPKGVEEAILFAASQNAARAYEAIGFCQIGDYGVVDFSEPQIVATHAEVLT</sequence>
<dbReference type="RefSeq" id="WP_139280634.1">
    <property type="nucleotide sequence ID" value="NZ_FQZQ01000004.1"/>
</dbReference>
<organism evidence="2 3">
    <name type="scientific">Shimia gijangensis</name>
    <dbReference type="NCBI Taxonomy" id="1470563"/>
    <lineage>
        <taxon>Bacteria</taxon>
        <taxon>Pseudomonadati</taxon>
        <taxon>Pseudomonadota</taxon>
        <taxon>Alphaproteobacteria</taxon>
        <taxon>Rhodobacterales</taxon>
        <taxon>Roseobacteraceae</taxon>
    </lineage>
</organism>
<dbReference type="InterPro" id="IPR016181">
    <property type="entry name" value="Acyl_CoA_acyltransferase"/>
</dbReference>
<reference evidence="3" key="1">
    <citation type="submission" date="2016-11" db="EMBL/GenBank/DDBJ databases">
        <authorList>
            <person name="Varghese N."/>
            <person name="Submissions S."/>
        </authorList>
    </citation>
    <scope>NUCLEOTIDE SEQUENCE [LARGE SCALE GENOMIC DNA]</scope>
    <source>
        <strain evidence="3">DSM 100564</strain>
    </source>
</reference>
<dbReference type="GO" id="GO:0016747">
    <property type="term" value="F:acyltransferase activity, transferring groups other than amino-acyl groups"/>
    <property type="evidence" value="ECO:0007669"/>
    <property type="project" value="InterPro"/>
</dbReference>
<feature type="domain" description="N-acetyltransferase" evidence="1">
    <location>
        <begin position="139"/>
        <end position="291"/>
    </location>
</feature>
<evidence type="ECO:0000259" key="1">
    <source>
        <dbReference type="PROSITE" id="PS51186"/>
    </source>
</evidence>
<evidence type="ECO:0000313" key="3">
    <source>
        <dbReference type="Proteomes" id="UP000183982"/>
    </source>
</evidence>
<dbReference type="Proteomes" id="UP000183982">
    <property type="component" value="Unassembled WGS sequence"/>
</dbReference>
<proteinExistence type="predicted"/>
<gene>
    <name evidence="2" type="ORF">SAMN05444000_10423</name>
</gene>
<dbReference type="Pfam" id="PF00583">
    <property type="entry name" value="Acetyltransf_1"/>
    <property type="match status" value="1"/>
</dbReference>
<evidence type="ECO:0000313" key="2">
    <source>
        <dbReference type="EMBL" id="SHI94959.1"/>
    </source>
</evidence>
<name>A0A1M6FBH8_9RHOB</name>
<dbReference type="EMBL" id="FQZQ01000004">
    <property type="protein sequence ID" value="SHI94959.1"/>
    <property type="molecule type" value="Genomic_DNA"/>
</dbReference>
<dbReference type="PROSITE" id="PS51186">
    <property type="entry name" value="GNAT"/>
    <property type="match status" value="1"/>
</dbReference>
<dbReference type="AlphaFoldDB" id="A0A1M6FBH8"/>
<keyword evidence="3" id="KW-1185">Reference proteome</keyword>
<accession>A0A1M6FBH8</accession>
<protein>
    <submittedName>
        <fullName evidence="2">Acetyltransferase (GNAT) family protein</fullName>
    </submittedName>
</protein>
<dbReference type="STRING" id="1470563.SAMN05444000_10423"/>
<dbReference type="SUPFAM" id="SSF55729">
    <property type="entry name" value="Acyl-CoA N-acyltransferases (Nat)"/>
    <property type="match status" value="1"/>
</dbReference>